<name>A0A8S5PVA3_9CAUD</name>
<organism evidence="2">
    <name type="scientific">Siphoviridae sp. ctrAf3</name>
    <dbReference type="NCBI Taxonomy" id="2825687"/>
    <lineage>
        <taxon>Viruses</taxon>
        <taxon>Duplodnaviria</taxon>
        <taxon>Heunggongvirae</taxon>
        <taxon>Uroviricota</taxon>
        <taxon>Caudoviricetes</taxon>
    </lineage>
</organism>
<feature type="region of interest" description="Disordered" evidence="1">
    <location>
        <begin position="1"/>
        <end position="20"/>
    </location>
</feature>
<sequence>MSCHECSGQRGTNTHSLHTQVRTTVSGDDNTVTEVTPWTSMPQFMLPELPSDLDLIGGSSEMGKAWRIPVQRILPGGDLNQFRYLINKKMQPITVPRGHVIPVRIPNSQEPVEVAQGTAGRWAQSVAISSSSKHLVIQSTGFVTFPRTHVYTVGKTYYLSKDVPGQVVSVKPTPESQALFTVIDEVTISLNVELK</sequence>
<evidence type="ECO:0000256" key="1">
    <source>
        <dbReference type="SAM" id="MobiDB-lite"/>
    </source>
</evidence>
<proteinExistence type="predicted"/>
<dbReference type="EMBL" id="BK015512">
    <property type="protein sequence ID" value="DAE10505.1"/>
    <property type="molecule type" value="Genomic_DNA"/>
</dbReference>
<protein>
    <submittedName>
        <fullName evidence="2">Uncharacterized protein</fullName>
    </submittedName>
</protein>
<accession>A0A8S5PVA3</accession>
<evidence type="ECO:0000313" key="2">
    <source>
        <dbReference type="EMBL" id="DAE10505.1"/>
    </source>
</evidence>
<feature type="compositionally biased region" description="Polar residues" evidence="1">
    <location>
        <begin position="9"/>
        <end position="20"/>
    </location>
</feature>
<reference evidence="2" key="1">
    <citation type="journal article" date="2021" name="Proc. Natl. Acad. Sci. U.S.A.">
        <title>A Catalog of Tens of Thousands of Viruses from Human Metagenomes Reveals Hidden Associations with Chronic Diseases.</title>
        <authorList>
            <person name="Tisza M.J."/>
            <person name="Buck C.B."/>
        </authorList>
    </citation>
    <scope>NUCLEOTIDE SEQUENCE</scope>
    <source>
        <strain evidence="2">CtrAf3</strain>
    </source>
</reference>